<dbReference type="Gene3D" id="3.90.226.10">
    <property type="entry name" value="2-enoyl-CoA Hydratase, Chain A, domain 1"/>
    <property type="match status" value="1"/>
</dbReference>
<dbReference type="Pfam" id="PF00378">
    <property type="entry name" value="ECH_1"/>
    <property type="match status" value="1"/>
</dbReference>
<evidence type="ECO:0000256" key="1">
    <source>
        <dbReference type="ARBA" id="ARBA00005254"/>
    </source>
</evidence>
<dbReference type="InterPro" id="IPR051683">
    <property type="entry name" value="Enoyl-CoA_Hydratase/Isomerase"/>
</dbReference>
<accession>H8KQY9</accession>
<reference evidence="3" key="1">
    <citation type="submission" date="2012-02" db="EMBL/GenBank/DDBJ databases">
        <title>The complete genome of Solitalea canadensis DSM 3403.</title>
        <authorList>
            <consortium name="US DOE Joint Genome Institute (JGI-PGF)"/>
            <person name="Lucas S."/>
            <person name="Copeland A."/>
            <person name="Lapidus A."/>
            <person name="Glavina del Rio T."/>
            <person name="Dalin E."/>
            <person name="Tice H."/>
            <person name="Bruce D."/>
            <person name="Goodwin L."/>
            <person name="Pitluck S."/>
            <person name="Peters L."/>
            <person name="Ovchinnikova G."/>
            <person name="Lu M."/>
            <person name="Kyrpides N."/>
            <person name="Mavromatis K."/>
            <person name="Ivanova N."/>
            <person name="Brettin T."/>
            <person name="Detter J.C."/>
            <person name="Han C."/>
            <person name="Larimer F."/>
            <person name="Land M."/>
            <person name="Hauser L."/>
            <person name="Markowitz V."/>
            <person name="Cheng J.-F."/>
            <person name="Hugenholtz P."/>
            <person name="Woyke T."/>
            <person name="Wu D."/>
            <person name="Spring S."/>
            <person name="Schroeder M."/>
            <person name="Kopitz M."/>
            <person name="Brambilla E."/>
            <person name="Klenk H.-P."/>
            <person name="Eisen J.A."/>
        </authorList>
    </citation>
    <scope>NUCLEOTIDE SEQUENCE</scope>
    <source>
        <strain evidence="3">DSM 3403</strain>
    </source>
</reference>
<dbReference type="InterPro" id="IPR029045">
    <property type="entry name" value="ClpP/crotonase-like_dom_sf"/>
</dbReference>
<dbReference type="PROSITE" id="PS00166">
    <property type="entry name" value="ENOYL_COA_HYDRATASE"/>
    <property type="match status" value="1"/>
</dbReference>
<dbReference type="CDD" id="cd06558">
    <property type="entry name" value="crotonase-like"/>
    <property type="match status" value="1"/>
</dbReference>
<dbReference type="GO" id="GO:0003824">
    <property type="term" value="F:catalytic activity"/>
    <property type="evidence" value="ECO:0007669"/>
    <property type="project" value="InterPro"/>
</dbReference>
<dbReference type="PANTHER" id="PTHR42964">
    <property type="entry name" value="ENOYL-COA HYDRATASE"/>
    <property type="match status" value="1"/>
</dbReference>
<keyword evidence="4" id="KW-1185">Reference proteome</keyword>
<dbReference type="HOGENOM" id="CLU_009834_7_3_10"/>
<dbReference type="GO" id="GO:0008300">
    <property type="term" value="P:isoprenoid catabolic process"/>
    <property type="evidence" value="ECO:0007669"/>
    <property type="project" value="TreeGrafter"/>
</dbReference>
<dbReference type="KEGG" id="scn:Solca_2081"/>
<dbReference type="RefSeq" id="WP_014680362.1">
    <property type="nucleotide sequence ID" value="NC_017770.1"/>
</dbReference>
<gene>
    <name evidence="3" type="ordered locus">Solca_2081</name>
</gene>
<evidence type="ECO:0000313" key="3">
    <source>
        <dbReference type="EMBL" id="AFD07135.1"/>
    </source>
</evidence>
<dbReference type="PANTHER" id="PTHR42964:SF1">
    <property type="entry name" value="POLYKETIDE BIOSYNTHESIS ENOYL-COA HYDRATASE PKSH-RELATED"/>
    <property type="match status" value="1"/>
</dbReference>
<name>H8KQY9_SOLCM</name>
<proteinExistence type="inferred from homology"/>
<dbReference type="EMBL" id="CP003349">
    <property type="protein sequence ID" value="AFD07135.1"/>
    <property type="molecule type" value="Genomic_DNA"/>
</dbReference>
<evidence type="ECO:0000256" key="2">
    <source>
        <dbReference type="RuleBase" id="RU003707"/>
    </source>
</evidence>
<dbReference type="InterPro" id="IPR018376">
    <property type="entry name" value="Enoyl-CoA_hyd/isom_CS"/>
</dbReference>
<dbReference type="Proteomes" id="UP000007590">
    <property type="component" value="Chromosome"/>
</dbReference>
<protein>
    <submittedName>
        <fullName evidence="3">Enoyl-CoA hydratase/carnithine racemase</fullName>
    </submittedName>
</protein>
<dbReference type="OrthoDB" id="9775794at2"/>
<dbReference type="SUPFAM" id="SSF52096">
    <property type="entry name" value="ClpP/crotonase"/>
    <property type="match status" value="1"/>
</dbReference>
<comment type="similarity">
    <text evidence="1 2">Belongs to the enoyl-CoA hydratase/isomerase family.</text>
</comment>
<dbReference type="STRING" id="929556.Solca_2081"/>
<evidence type="ECO:0000313" key="4">
    <source>
        <dbReference type="Proteomes" id="UP000007590"/>
    </source>
</evidence>
<dbReference type="InterPro" id="IPR001753">
    <property type="entry name" value="Enoyl-CoA_hydra/iso"/>
</dbReference>
<organism evidence="3 4">
    <name type="scientific">Solitalea canadensis (strain ATCC 29591 / DSM 3403 / JCM 21819 / LMG 8368 / NBRC 15130 / NCIMB 12057 / USAM 9D)</name>
    <name type="common">Flexibacter canadensis</name>
    <dbReference type="NCBI Taxonomy" id="929556"/>
    <lineage>
        <taxon>Bacteria</taxon>
        <taxon>Pseudomonadati</taxon>
        <taxon>Bacteroidota</taxon>
        <taxon>Sphingobacteriia</taxon>
        <taxon>Sphingobacteriales</taxon>
        <taxon>Sphingobacteriaceae</taxon>
        <taxon>Solitalea</taxon>
    </lineage>
</organism>
<dbReference type="eggNOG" id="COG1024">
    <property type="taxonomic scope" value="Bacteria"/>
</dbReference>
<dbReference type="AlphaFoldDB" id="H8KQY9"/>
<sequence length="257" mass="28673">MELINYKVENRIAFITLSRAEKRNALNEEMVQQLKQAFYKAEKDKDVKIIVLEAEGDVFSAGADLAYLQQLQQNSAAENLADSHQLRELFAAIYFSQKITIAKVQGHAIAGGCGLITVCDFVFAAPEAQFGYTEVKIGFVPAIVALFLIRKIGEGKARDLLLSGRLITASEAKEFGLINYLVTKHQLAEEVRLFAEKLSNETSANSIAYTKDLIQKVQQMKSEEALVYAAETNAHIRSTEDFKKGVNSFLTKTKLKW</sequence>